<dbReference type="OrthoDB" id="5291101at2"/>
<dbReference type="AlphaFoldDB" id="A0A1I4SRA8"/>
<dbReference type="Pfam" id="PF00535">
    <property type="entry name" value="Glycos_transf_2"/>
    <property type="match status" value="1"/>
</dbReference>
<keyword evidence="2" id="KW-0808">Transferase</keyword>
<protein>
    <submittedName>
        <fullName evidence="2">Glycosyl transferase family 2</fullName>
    </submittedName>
</protein>
<dbReference type="SUPFAM" id="SSF53448">
    <property type="entry name" value="Nucleotide-diphospho-sugar transferases"/>
    <property type="match status" value="1"/>
</dbReference>
<organism evidence="2 3">
    <name type="scientific">Thermodesulforhabdus norvegica</name>
    <dbReference type="NCBI Taxonomy" id="39841"/>
    <lineage>
        <taxon>Bacteria</taxon>
        <taxon>Pseudomonadati</taxon>
        <taxon>Thermodesulfobacteriota</taxon>
        <taxon>Syntrophobacteria</taxon>
        <taxon>Syntrophobacterales</taxon>
        <taxon>Thermodesulforhabdaceae</taxon>
        <taxon>Thermodesulforhabdus</taxon>
    </lineage>
</organism>
<dbReference type="STRING" id="39841.SAMN05660836_01117"/>
<evidence type="ECO:0000259" key="1">
    <source>
        <dbReference type="Pfam" id="PF00535"/>
    </source>
</evidence>
<dbReference type="RefSeq" id="WP_093394100.1">
    <property type="nucleotide sequence ID" value="NZ_FOUU01000002.1"/>
</dbReference>
<dbReference type="GO" id="GO:0016758">
    <property type="term" value="F:hexosyltransferase activity"/>
    <property type="evidence" value="ECO:0007669"/>
    <property type="project" value="UniProtKB-ARBA"/>
</dbReference>
<dbReference type="EMBL" id="FOUU01000002">
    <property type="protein sequence ID" value="SFM66919.1"/>
    <property type="molecule type" value="Genomic_DNA"/>
</dbReference>
<dbReference type="Proteomes" id="UP000199611">
    <property type="component" value="Unassembled WGS sequence"/>
</dbReference>
<dbReference type="PANTHER" id="PTHR22916">
    <property type="entry name" value="GLYCOSYLTRANSFERASE"/>
    <property type="match status" value="1"/>
</dbReference>
<dbReference type="InterPro" id="IPR001173">
    <property type="entry name" value="Glyco_trans_2-like"/>
</dbReference>
<sequence>MNTTIPVSVIIPAYNRARFLVEAIKSVLAQKFVRPLEIIVVDDGSTDETSRVVDSFIPQITYFYQEHSGVSSARNRGICISSGEWIAFLDSDDLWKPEKLFRHWAFILANPHLLISQTEEIWIRKGRRVNPRKYHKKPEGLCFERLLERCLISPSAVMIHRKLFDEVGLFDENLPACEDYDLWLRIGCRHPVGLLKEPLVIKRGGHEDQLSSSVPALDRYRIQAIVKLLIKEPLSKGQRQEALKMLEKKCRIYAAGCAKRGRTEEARFYLSLPEVFADSREQPLRPELSHIEFVAGTNIPPLNRAR</sequence>
<reference evidence="2 3" key="1">
    <citation type="submission" date="2016-10" db="EMBL/GenBank/DDBJ databases">
        <authorList>
            <person name="de Groot N.N."/>
        </authorList>
    </citation>
    <scope>NUCLEOTIDE SEQUENCE [LARGE SCALE GENOMIC DNA]</scope>
    <source>
        <strain evidence="2 3">DSM 9990</strain>
    </source>
</reference>
<dbReference type="InterPro" id="IPR029044">
    <property type="entry name" value="Nucleotide-diphossugar_trans"/>
</dbReference>
<proteinExistence type="predicted"/>
<gene>
    <name evidence="2" type="ORF">SAMN05660836_01117</name>
</gene>
<dbReference type="Gene3D" id="3.90.550.10">
    <property type="entry name" value="Spore Coat Polysaccharide Biosynthesis Protein SpsA, Chain A"/>
    <property type="match status" value="1"/>
</dbReference>
<evidence type="ECO:0000313" key="2">
    <source>
        <dbReference type="EMBL" id="SFM66919.1"/>
    </source>
</evidence>
<evidence type="ECO:0000313" key="3">
    <source>
        <dbReference type="Proteomes" id="UP000199611"/>
    </source>
</evidence>
<keyword evidence="3" id="KW-1185">Reference proteome</keyword>
<feature type="domain" description="Glycosyltransferase 2-like" evidence="1">
    <location>
        <begin position="8"/>
        <end position="167"/>
    </location>
</feature>
<accession>A0A1I4SRA8</accession>
<name>A0A1I4SRA8_9BACT</name>
<dbReference type="PANTHER" id="PTHR22916:SF3">
    <property type="entry name" value="UDP-GLCNAC:BETAGAL BETA-1,3-N-ACETYLGLUCOSAMINYLTRANSFERASE-LIKE PROTEIN 1"/>
    <property type="match status" value="1"/>
</dbReference>